<organism evidence="5 6">
    <name type="scientific">Desulfocapsa sulfexigens (strain DSM 10523 / SB164P1)</name>
    <dbReference type="NCBI Taxonomy" id="1167006"/>
    <lineage>
        <taxon>Bacteria</taxon>
        <taxon>Pseudomonadati</taxon>
        <taxon>Thermodesulfobacteriota</taxon>
        <taxon>Desulfobulbia</taxon>
        <taxon>Desulfobulbales</taxon>
        <taxon>Desulfocapsaceae</taxon>
        <taxon>Desulfocapsa</taxon>
    </lineage>
</organism>
<dbReference type="Pfam" id="PF00639">
    <property type="entry name" value="Rotamase"/>
    <property type="match status" value="1"/>
</dbReference>
<dbReference type="AlphaFoldDB" id="M1P5S1"/>
<keyword evidence="6" id="KW-1185">Reference proteome</keyword>
<dbReference type="PROSITE" id="PS50198">
    <property type="entry name" value="PPIC_PPIASE_2"/>
    <property type="match status" value="1"/>
</dbReference>
<dbReference type="InterPro" id="IPR050280">
    <property type="entry name" value="OMP_Chaperone_SurA"/>
</dbReference>
<feature type="domain" description="PpiC" evidence="4">
    <location>
        <begin position="201"/>
        <end position="289"/>
    </location>
</feature>
<dbReference type="SUPFAM" id="SSF54534">
    <property type="entry name" value="FKBP-like"/>
    <property type="match status" value="1"/>
</dbReference>
<dbReference type="InterPro" id="IPR000297">
    <property type="entry name" value="PPIase_PpiC"/>
</dbReference>
<sequence>MNKSLCSRALLTAIVLIAISPFTSSLNAAQLVDRVVAIVNDDVITMSEVNTEGASYFRQINEKAPPAQVEDALARAREEVLGSLIDKKLIAQEAEKQHVTVSDEEVQAAAEQMLINNKITREILETQLAQTGMTYESYLNSLRNQILQSKLINYEIRSRIIITDDMVLDYYDTHYTKHISEGGYYLMQMGFIWGKSGGNQSDAVKYADKMDAKKRAERVHALVTGGQDFRILAQKFSDLPSAADGGDLGIFQKEDMAPYMQDAILDLKPGSVSEIIETPSGYQFFKLLSSQDGQIVVQASFDSVKEEIRKKLYDEQLKKQFDEWVMDIKNNAYIDKL</sequence>
<dbReference type="PANTHER" id="PTHR47637">
    <property type="entry name" value="CHAPERONE SURA"/>
    <property type="match status" value="1"/>
</dbReference>
<evidence type="ECO:0000256" key="3">
    <source>
        <dbReference type="SAM" id="SignalP"/>
    </source>
</evidence>
<dbReference type="SUPFAM" id="SSF109998">
    <property type="entry name" value="Triger factor/SurA peptide-binding domain-like"/>
    <property type="match status" value="1"/>
</dbReference>
<dbReference type="Gene3D" id="1.10.4030.10">
    <property type="entry name" value="Porin chaperone SurA, peptide-binding domain"/>
    <property type="match status" value="1"/>
</dbReference>
<dbReference type="Gene3D" id="3.10.50.40">
    <property type="match status" value="1"/>
</dbReference>
<dbReference type="GO" id="GO:0003755">
    <property type="term" value="F:peptidyl-prolyl cis-trans isomerase activity"/>
    <property type="evidence" value="ECO:0007669"/>
    <property type="project" value="UniProtKB-KW"/>
</dbReference>
<dbReference type="InterPro" id="IPR046357">
    <property type="entry name" value="PPIase_dom_sf"/>
</dbReference>
<dbReference type="STRING" id="1167006.UWK_00433"/>
<reference evidence="6" key="1">
    <citation type="journal article" date="2013" name="Stand. Genomic Sci.">
        <title>Complete genome sequence of Desulfocapsa sulfexigens, a marine deltaproteobacterium specialized in disproportionating inorganic sulfur compounds.</title>
        <authorList>
            <person name="Finster K.W."/>
            <person name="Kjeldsen K.U."/>
            <person name="Kube M."/>
            <person name="Reinhardt R."/>
            <person name="Mussmann M."/>
            <person name="Amann R."/>
            <person name="Schreiber L."/>
        </authorList>
    </citation>
    <scope>NUCLEOTIDE SEQUENCE [LARGE SCALE GENOMIC DNA]</scope>
    <source>
        <strain evidence="6">DSM 10523 / SB164P1</strain>
    </source>
</reference>
<accession>M1P5S1</accession>
<dbReference type="OrthoDB" id="14196at2"/>
<dbReference type="Pfam" id="PF13624">
    <property type="entry name" value="SurA_N_3"/>
    <property type="match status" value="1"/>
</dbReference>
<dbReference type="InterPro" id="IPR027304">
    <property type="entry name" value="Trigger_fact/SurA_dom_sf"/>
</dbReference>
<feature type="chain" id="PRO_5007921491" evidence="3">
    <location>
        <begin position="29"/>
        <end position="337"/>
    </location>
</feature>
<proteinExistence type="predicted"/>
<evidence type="ECO:0000313" key="6">
    <source>
        <dbReference type="Proteomes" id="UP000011721"/>
    </source>
</evidence>
<gene>
    <name evidence="5" type="ordered locus">UWK_00433</name>
</gene>
<dbReference type="PATRIC" id="fig|1167006.5.peg.498"/>
<dbReference type="HOGENOM" id="CLU_034646_5_0_7"/>
<dbReference type="eggNOG" id="COG0760">
    <property type="taxonomic scope" value="Bacteria"/>
</dbReference>
<dbReference type="EMBL" id="CP003985">
    <property type="protein sequence ID" value="AGF77017.1"/>
    <property type="molecule type" value="Genomic_DNA"/>
</dbReference>
<evidence type="ECO:0000256" key="2">
    <source>
        <dbReference type="PROSITE-ProRule" id="PRU00278"/>
    </source>
</evidence>
<dbReference type="RefSeq" id="WP_015402715.1">
    <property type="nucleotide sequence ID" value="NC_020304.1"/>
</dbReference>
<keyword evidence="2 5" id="KW-0413">Isomerase</keyword>
<feature type="signal peptide" evidence="3">
    <location>
        <begin position="1"/>
        <end position="28"/>
    </location>
</feature>
<dbReference type="Proteomes" id="UP000011721">
    <property type="component" value="Chromosome"/>
</dbReference>
<evidence type="ECO:0000313" key="5">
    <source>
        <dbReference type="EMBL" id="AGF77017.1"/>
    </source>
</evidence>
<dbReference type="PANTHER" id="PTHR47637:SF1">
    <property type="entry name" value="CHAPERONE SURA"/>
    <property type="match status" value="1"/>
</dbReference>
<keyword evidence="2" id="KW-0697">Rotamase</keyword>
<evidence type="ECO:0000256" key="1">
    <source>
        <dbReference type="ARBA" id="ARBA00022729"/>
    </source>
</evidence>
<keyword evidence="1 3" id="KW-0732">Signal</keyword>
<dbReference type="KEGG" id="dsf:UWK_00433"/>
<evidence type="ECO:0000259" key="4">
    <source>
        <dbReference type="PROSITE" id="PS50198"/>
    </source>
</evidence>
<name>M1P5S1_DESSD</name>
<protein>
    <submittedName>
        <fullName evidence="5">Parvulin-like peptidyl-prolyl isomerase</fullName>
    </submittedName>
</protein>